<dbReference type="EMBL" id="METE01000003">
    <property type="protein sequence ID" value="OGB85496.1"/>
    <property type="molecule type" value="Genomic_DNA"/>
</dbReference>
<sequence length="108" mass="12226">MLEELYNIVVPRVYWWRSRAFRIGLAIFVGLAVIAVVLFNRQIGDLLRSFGIKAANEKTITLTAETPVTGEFSFLEDREGYYTTPFTDSFKIEGGKLMLDPLASDTDQ</sequence>
<dbReference type="Proteomes" id="UP000179010">
    <property type="component" value="Unassembled WGS sequence"/>
</dbReference>
<feature type="transmembrane region" description="Helical" evidence="1">
    <location>
        <begin position="20"/>
        <end position="39"/>
    </location>
</feature>
<gene>
    <name evidence="2" type="ORF">A2994_01530</name>
</gene>
<name>A0A1F4PPH3_UNCK3</name>
<accession>A0A1F4PPH3</accession>
<comment type="caution">
    <text evidence="2">The sequence shown here is derived from an EMBL/GenBank/DDBJ whole genome shotgun (WGS) entry which is preliminary data.</text>
</comment>
<organism evidence="2 3">
    <name type="scientific">candidate division Kazan bacterium RIFCSPLOWO2_01_FULL_48_13</name>
    <dbReference type="NCBI Taxonomy" id="1798539"/>
    <lineage>
        <taxon>Bacteria</taxon>
        <taxon>Bacteria division Kazan-3B-28</taxon>
    </lineage>
</organism>
<dbReference type="AlphaFoldDB" id="A0A1F4PPH3"/>
<evidence type="ECO:0000313" key="3">
    <source>
        <dbReference type="Proteomes" id="UP000179010"/>
    </source>
</evidence>
<keyword evidence="1" id="KW-0812">Transmembrane</keyword>
<dbReference type="STRING" id="1798539.A2994_01530"/>
<reference evidence="2 3" key="1">
    <citation type="journal article" date="2016" name="Nat. Commun.">
        <title>Thousands of microbial genomes shed light on interconnected biogeochemical processes in an aquifer system.</title>
        <authorList>
            <person name="Anantharaman K."/>
            <person name="Brown C.T."/>
            <person name="Hug L.A."/>
            <person name="Sharon I."/>
            <person name="Castelle C.J."/>
            <person name="Probst A.J."/>
            <person name="Thomas B.C."/>
            <person name="Singh A."/>
            <person name="Wilkins M.J."/>
            <person name="Karaoz U."/>
            <person name="Brodie E.L."/>
            <person name="Williams K.H."/>
            <person name="Hubbard S.S."/>
            <person name="Banfield J.F."/>
        </authorList>
    </citation>
    <scope>NUCLEOTIDE SEQUENCE [LARGE SCALE GENOMIC DNA]</scope>
</reference>
<protein>
    <submittedName>
        <fullName evidence="2">Uncharacterized protein</fullName>
    </submittedName>
</protein>
<keyword evidence="1" id="KW-1133">Transmembrane helix</keyword>
<keyword evidence="1" id="KW-0472">Membrane</keyword>
<evidence type="ECO:0000313" key="2">
    <source>
        <dbReference type="EMBL" id="OGB85496.1"/>
    </source>
</evidence>
<proteinExistence type="predicted"/>
<evidence type="ECO:0000256" key="1">
    <source>
        <dbReference type="SAM" id="Phobius"/>
    </source>
</evidence>